<evidence type="ECO:0000313" key="1">
    <source>
        <dbReference type="EMBL" id="MBB5363480.1"/>
    </source>
</evidence>
<dbReference type="EMBL" id="JACHFL010000006">
    <property type="protein sequence ID" value="MBB5363480.1"/>
    <property type="molecule type" value="Genomic_DNA"/>
</dbReference>
<gene>
    <name evidence="1" type="ORF">HNQ08_002586</name>
</gene>
<dbReference type="RefSeq" id="WP_184132533.1">
    <property type="nucleotide sequence ID" value="NZ_JACHFL010000006.1"/>
</dbReference>
<evidence type="ECO:0000313" key="2">
    <source>
        <dbReference type="Proteomes" id="UP000552709"/>
    </source>
</evidence>
<organism evidence="1 2">
    <name type="scientific">Deinococcus humi</name>
    <dbReference type="NCBI Taxonomy" id="662880"/>
    <lineage>
        <taxon>Bacteria</taxon>
        <taxon>Thermotogati</taxon>
        <taxon>Deinococcota</taxon>
        <taxon>Deinococci</taxon>
        <taxon>Deinococcales</taxon>
        <taxon>Deinococcaceae</taxon>
        <taxon>Deinococcus</taxon>
    </lineage>
</organism>
<comment type="caution">
    <text evidence="1">The sequence shown here is derived from an EMBL/GenBank/DDBJ whole genome shotgun (WGS) entry which is preliminary data.</text>
</comment>
<dbReference type="Proteomes" id="UP000552709">
    <property type="component" value="Unassembled WGS sequence"/>
</dbReference>
<name>A0A7W8NFA1_9DEIO</name>
<dbReference type="AlphaFoldDB" id="A0A7W8NFA1"/>
<accession>A0A7W8NFA1</accession>
<proteinExistence type="predicted"/>
<reference evidence="1 2" key="1">
    <citation type="submission" date="2020-08" db="EMBL/GenBank/DDBJ databases">
        <title>Genomic Encyclopedia of Type Strains, Phase IV (KMG-IV): sequencing the most valuable type-strain genomes for metagenomic binning, comparative biology and taxonomic classification.</title>
        <authorList>
            <person name="Goeker M."/>
        </authorList>
    </citation>
    <scope>NUCLEOTIDE SEQUENCE [LARGE SCALE GENOMIC DNA]</scope>
    <source>
        <strain evidence="1 2">DSM 27939</strain>
    </source>
</reference>
<keyword evidence="2" id="KW-1185">Reference proteome</keyword>
<protein>
    <submittedName>
        <fullName evidence="1">Uncharacterized protein</fullName>
    </submittedName>
</protein>
<sequence>MQVTGRGNNQTVSYVFGQLALEPDGELVTLLASLRKPLVAAKKATPDSRENVRHSVAQARVILGLGCKPANEVDFVLDVVRLHEISKYAWPEDPHRARS</sequence>